<proteinExistence type="predicted"/>
<sequence>MRRVQWDLIDEVPSLDLAVNVSIDLTDLMDRGKNVSFLYQKDDKAKIDTTKKDVPKGLSHQKVTCLSETLPNPDCKSTEDTKFKKKFHAGWFQGEVILIDTQTDHPKNRRMPNNDHNMEW</sequence>
<organism evidence="1 2">
    <name type="scientific">Cyclotella cryptica</name>
    <dbReference type="NCBI Taxonomy" id="29204"/>
    <lineage>
        <taxon>Eukaryota</taxon>
        <taxon>Sar</taxon>
        <taxon>Stramenopiles</taxon>
        <taxon>Ochrophyta</taxon>
        <taxon>Bacillariophyta</taxon>
        <taxon>Coscinodiscophyceae</taxon>
        <taxon>Thalassiosirophycidae</taxon>
        <taxon>Stephanodiscales</taxon>
        <taxon>Stephanodiscaceae</taxon>
        <taxon>Cyclotella</taxon>
    </lineage>
</organism>
<evidence type="ECO:0000313" key="2">
    <source>
        <dbReference type="Proteomes" id="UP001516023"/>
    </source>
</evidence>
<dbReference type="Proteomes" id="UP001516023">
    <property type="component" value="Unassembled WGS sequence"/>
</dbReference>
<evidence type="ECO:0000313" key="1">
    <source>
        <dbReference type="EMBL" id="KAL3774954.1"/>
    </source>
</evidence>
<dbReference type="AlphaFoldDB" id="A0ABD3NFT8"/>
<dbReference type="EMBL" id="JABMIG020000566">
    <property type="protein sequence ID" value="KAL3774954.1"/>
    <property type="molecule type" value="Genomic_DNA"/>
</dbReference>
<protein>
    <submittedName>
        <fullName evidence="1">Uncharacterized protein</fullName>
    </submittedName>
</protein>
<keyword evidence="2" id="KW-1185">Reference proteome</keyword>
<name>A0ABD3NFT8_9STRA</name>
<gene>
    <name evidence="1" type="ORF">HJC23_004730</name>
</gene>
<reference evidence="1 2" key="1">
    <citation type="journal article" date="2020" name="G3 (Bethesda)">
        <title>Improved Reference Genome for Cyclotella cryptica CCMP332, a Model for Cell Wall Morphogenesis, Salinity Adaptation, and Lipid Production in Diatoms (Bacillariophyta).</title>
        <authorList>
            <person name="Roberts W.R."/>
            <person name="Downey K.M."/>
            <person name="Ruck E.C."/>
            <person name="Traller J.C."/>
            <person name="Alverson A.J."/>
        </authorList>
    </citation>
    <scope>NUCLEOTIDE SEQUENCE [LARGE SCALE GENOMIC DNA]</scope>
    <source>
        <strain evidence="1 2">CCMP332</strain>
    </source>
</reference>
<comment type="caution">
    <text evidence="1">The sequence shown here is derived from an EMBL/GenBank/DDBJ whole genome shotgun (WGS) entry which is preliminary data.</text>
</comment>
<accession>A0ABD3NFT8</accession>